<evidence type="ECO:0000313" key="5">
    <source>
        <dbReference type="Proteomes" id="UP000494165"/>
    </source>
</evidence>
<feature type="repeat" description="ANK" evidence="3">
    <location>
        <begin position="256"/>
        <end position="288"/>
    </location>
</feature>
<feature type="repeat" description="ANK" evidence="3">
    <location>
        <begin position="121"/>
        <end position="153"/>
    </location>
</feature>
<organism evidence="4 5">
    <name type="scientific">Cloeon dipterum</name>
    <dbReference type="NCBI Taxonomy" id="197152"/>
    <lineage>
        <taxon>Eukaryota</taxon>
        <taxon>Metazoa</taxon>
        <taxon>Ecdysozoa</taxon>
        <taxon>Arthropoda</taxon>
        <taxon>Hexapoda</taxon>
        <taxon>Insecta</taxon>
        <taxon>Pterygota</taxon>
        <taxon>Palaeoptera</taxon>
        <taxon>Ephemeroptera</taxon>
        <taxon>Pisciforma</taxon>
        <taxon>Baetidae</taxon>
        <taxon>Cloeon</taxon>
    </lineage>
</organism>
<dbReference type="PANTHER" id="PTHR24198">
    <property type="entry name" value="ANKYRIN REPEAT AND PROTEIN KINASE DOMAIN-CONTAINING PROTEIN"/>
    <property type="match status" value="1"/>
</dbReference>
<comment type="caution">
    <text evidence="4">The sequence shown here is derived from an EMBL/GenBank/DDBJ whole genome shotgun (WGS) entry which is preliminary data.</text>
</comment>
<dbReference type="AlphaFoldDB" id="A0A8S1C997"/>
<dbReference type="SUPFAM" id="SSF48403">
    <property type="entry name" value="Ankyrin repeat"/>
    <property type="match status" value="1"/>
</dbReference>
<dbReference type="SMART" id="SM00248">
    <property type="entry name" value="ANK"/>
    <property type="match status" value="6"/>
</dbReference>
<dbReference type="EMBL" id="CADEPI010000039">
    <property type="protein sequence ID" value="CAB3368683.1"/>
    <property type="molecule type" value="Genomic_DNA"/>
</dbReference>
<gene>
    <name evidence="4" type="ORF">CLODIP_2_CD00881</name>
</gene>
<feature type="repeat" description="ANK" evidence="3">
    <location>
        <begin position="187"/>
        <end position="219"/>
    </location>
</feature>
<dbReference type="PANTHER" id="PTHR24198:SF165">
    <property type="entry name" value="ANKYRIN REPEAT-CONTAINING PROTEIN-RELATED"/>
    <property type="match status" value="1"/>
</dbReference>
<dbReference type="Gene3D" id="1.25.40.20">
    <property type="entry name" value="Ankyrin repeat-containing domain"/>
    <property type="match status" value="1"/>
</dbReference>
<accession>A0A8S1C997</accession>
<dbReference type="InterPro" id="IPR002110">
    <property type="entry name" value="Ankyrin_rpt"/>
</dbReference>
<dbReference type="OrthoDB" id="194358at2759"/>
<evidence type="ECO:0000256" key="2">
    <source>
        <dbReference type="ARBA" id="ARBA00023043"/>
    </source>
</evidence>
<keyword evidence="1" id="KW-0677">Repeat</keyword>
<keyword evidence="2 3" id="KW-0040">ANK repeat</keyword>
<keyword evidence="5" id="KW-1185">Reference proteome</keyword>
<dbReference type="PROSITE" id="PS50297">
    <property type="entry name" value="ANK_REP_REGION"/>
    <property type="match status" value="3"/>
</dbReference>
<dbReference type="Proteomes" id="UP000494165">
    <property type="component" value="Unassembled WGS sequence"/>
</dbReference>
<evidence type="ECO:0000313" key="4">
    <source>
        <dbReference type="EMBL" id="CAB3368683.1"/>
    </source>
</evidence>
<proteinExistence type="predicted"/>
<dbReference type="PROSITE" id="PS50088">
    <property type="entry name" value="ANK_REPEAT"/>
    <property type="match status" value="3"/>
</dbReference>
<dbReference type="InterPro" id="IPR036770">
    <property type="entry name" value="Ankyrin_rpt-contain_sf"/>
</dbReference>
<reference evidence="4 5" key="1">
    <citation type="submission" date="2020-04" db="EMBL/GenBank/DDBJ databases">
        <authorList>
            <person name="Alioto T."/>
            <person name="Alioto T."/>
            <person name="Gomez Garrido J."/>
        </authorList>
    </citation>
    <scope>NUCLEOTIDE SEQUENCE [LARGE SCALE GENOMIC DNA]</scope>
</reference>
<sequence length="388" mass="43722">MISAKPNKFLKNIKFCPTFFTKYSLKNMDKISISVDTELEKVDVLKKAYEQYQDAFFTDPHRLAMAATIADADQCRRLIDNGAASIDKDALHYAALNKKHGKELAKLLVNRGLSVDGVDSEGDKPIHRAIRAGNLEVADTLLQMDNEAKQEGEKLNLLQMCVQENNLEWIQKVCEYDEDLILEEDRQGRSILHLAAVNCSRDTFQWLTEAGADPYAVSGDTGATVLHEACRNLLHGRKLVVYLDALRVNIHATDRMGLTPLHYALREENLDAASELIDSGADLRVRYNGSNLLLFCVRENKLSSARLVHQHDPNQIGGVDESGQNALQIAARFADVRMFQWLTNNAVKLSIKKGHFREIAVSPFLHKGRTRLNSFTKHTKLKWILKIS</sequence>
<name>A0A8S1C997_9INSE</name>
<evidence type="ECO:0000256" key="1">
    <source>
        <dbReference type="ARBA" id="ARBA00022737"/>
    </source>
</evidence>
<dbReference type="Pfam" id="PF13637">
    <property type="entry name" value="Ank_4"/>
    <property type="match status" value="1"/>
</dbReference>
<protein>
    <submittedName>
        <fullName evidence="4">Uncharacterized protein</fullName>
    </submittedName>
</protein>
<dbReference type="Pfam" id="PF12796">
    <property type="entry name" value="Ank_2"/>
    <property type="match status" value="2"/>
</dbReference>
<evidence type="ECO:0000256" key="3">
    <source>
        <dbReference type="PROSITE-ProRule" id="PRU00023"/>
    </source>
</evidence>